<dbReference type="InterPro" id="IPR050476">
    <property type="entry name" value="Insect_CytP450_Detox"/>
</dbReference>
<keyword evidence="12" id="KW-0472">Membrane</keyword>
<comment type="cofactor">
    <cofactor evidence="1 13">
        <name>heme</name>
        <dbReference type="ChEBI" id="CHEBI:30413"/>
    </cofactor>
</comment>
<dbReference type="AlphaFoldDB" id="A0A9P0CFC8"/>
<evidence type="ECO:0000313" key="16">
    <source>
        <dbReference type="Proteomes" id="UP001152759"/>
    </source>
</evidence>
<dbReference type="InterPro" id="IPR017972">
    <property type="entry name" value="Cyt_P450_CS"/>
</dbReference>
<dbReference type="InterPro" id="IPR001128">
    <property type="entry name" value="Cyt_P450"/>
</dbReference>
<keyword evidence="9 14" id="KW-0560">Oxidoreductase</keyword>
<evidence type="ECO:0000256" key="11">
    <source>
        <dbReference type="ARBA" id="ARBA00023033"/>
    </source>
</evidence>
<organism evidence="15 16">
    <name type="scientific">Bemisia tabaci</name>
    <name type="common">Sweetpotato whitefly</name>
    <name type="synonym">Aleurodes tabaci</name>
    <dbReference type="NCBI Taxonomy" id="7038"/>
    <lineage>
        <taxon>Eukaryota</taxon>
        <taxon>Metazoa</taxon>
        <taxon>Ecdysozoa</taxon>
        <taxon>Arthropoda</taxon>
        <taxon>Hexapoda</taxon>
        <taxon>Insecta</taxon>
        <taxon>Pterygota</taxon>
        <taxon>Neoptera</taxon>
        <taxon>Paraneoptera</taxon>
        <taxon>Hemiptera</taxon>
        <taxon>Sternorrhyncha</taxon>
        <taxon>Aleyrodoidea</taxon>
        <taxon>Aleyrodidae</taxon>
        <taxon>Aleyrodinae</taxon>
        <taxon>Bemisia</taxon>
    </lineage>
</organism>
<dbReference type="GO" id="GO:0016705">
    <property type="term" value="F:oxidoreductase activity, acting on paired donors, with incorporation or reduction of molecular oxygen"/>
    <property type="evidence" value="ECO:0007669"/>
    <property type="project" value="InterPro"/>
</dbReference>
<dbReference type="EMBL" id="OU963870">
    <property type="protein sequence ID" value="CAH0777542.1"/>
    <property type="molecule type" value="Genomic_DNA"/>
</dbReference>
<protein>
    <recommendedName>
        <fullName evidence="17">Cytochrome P450</fullName>
    </recommendedName>
</protein>
<dbReference type="PANTHER" id="PTHR24292">
    <property type="entry name" value="CYTOCHROME P450"/>
    <property type="match status" value="1"/>
</dbReference>
<gene>
    <name evidence="15" type="ORF">BEMITA_LOCUS13486</name>
</gene>
<name>A0A9P0CFC8_BEMTA</name>
<dbReference type="InterPro" id="IPR002401">
    <property type="entry name" value="Cyt_P450_E_grp-I"/>
</dbReference>
<dbReference type="PRINTS" id="PR00463">
    <property type="entry name" value="EP450I"/>
</dbReference>
<evidence type="ECO:0000256" key="2">
    <source>
        <dbReference type="ARBA" id="ARBA00004174"/>
    </source>
</evidence>
<dbReference type="Pfam" id="PF00067">
    <property type="entry name" value="p450"/>
    <property type="match status" value="1"/>
</dbReference>
<dbReference type="CDD" id="cd11056">
    <property type="entry name" value="CYP6-like"/>
    <property type="match status" value="1"/>
</dbReference>
<evidence type="ECO:0000256" key="6">
    <source>
        <dbReference type="ARBA" id="ARBA00022723"/>
    </source>
</evidence>
<evidence type="ECO:0000313" key="15">
    <source>
        <dbReference type="EMBL" id="CAH0777542.1"/>
    </source>
</evidence>
<evidence type="ECO:0000256" key="12">
    <source>
        <dbReference type="ARBA" id="ARBA00023136"/>
    </source>
</evidence>
<sequence length="537" mass="61907">MGCAVKDSHFKIHLRQSSGTLVGCNMLCQRSALQRWALELLVLGFLSHLVVRYWRNYTAWSKSGIPYIPFPRDCVFYPMHKSLTLQKFYNELAPNPVGGFYKMSRPVLLVRDPELARRILIKDFSQFKIHDKEVNEKLDPMSAFIFNFEGERWKILRQKLNPIFSAAKLKGMWSQMMECQEELTRYLDRLIAEGREFEVRGVMKKFALDVIGTCAFGLNCGAIQDEESEFRKIMDGIIKESNVFFFRSLLHSMGLGWVLALLEVKRLGDKTVEDFFFNLVRECVKLRAESGNSRNDLMQHLINLQHEEQESLKQSNSNAKPLMTDAVVAANTFEFFIDGFETSAGTLAFIFYELALNPEVMDKCREEVKATLAKHGGNLSYDSLKDLTYIQCVIDEALRKYPALGRMERVSKDAYELSEISFTMKKNTIINIPVYALHHDPKYFPNPHRFDPDRFSEENKHNIVPGSYLPFGDGPRMCMGMRFAFMEMKAAIASLVMKYDIKPSEKTEVPLKFARTNIVTTAANGIWLNWTPRKIEN</sequence>
<dbReference type="GO" id="GO:0005789">
    <property type="term" value="C:endoplasmic reticulum membrane"/>
    <property type="evidence" value="ECO:0007669"/>
    <property type="project" value="UniProtKB-SubCell"/>
</dbReference>
<dbReference type="PROSITE" id="PS00086">
    <property type="entry name" value="CYTOCHROME_P450"/>
    <property type="match status" value="1"/>
</dbReference>
<evidence type="ECO:0000256" key="1">
    <source>
        <dbReference type="ARBA" id="ARBA00001971"/>
    </source>
</evidence>
<keyword evidence="16" id="KW-1185">Reference proteome</keyword>
<comment type="similarity">
    <text evidence="4 14">Belongs to the cytochrome P450 family.</text>
</comment>
<keyword evidence="5 13" id="KW-0349">Heme</keyword>
<dbReference type="Proteomes" id="UP001152759">
    <property type="component" value="Chromosome 9"/>
</dbReference>
<evidence type="ECO:0000256" key="10">
    <source>
        <dbReference type="ARBA" id="ARBA00023004"/>
    </source>
</evidence>
<evidence type="ECO:0000256" key="9">
    <source>
        <dbReference type="ARBA" id="ARBA00023002"/>
    </source>
</evidence>
<evidence type="ECO:0000256" key="8">
    <source>
        <dbReference type="ARBA" id="ARBA00022848"/>
    </source>
</evidence>
<keyword evidence="8" id="KW-0492">Microsome</keyword>
<comment type="subcellular location">
    <subcellularLocation>
        <location evidence="3">Endoplasmic reticulum membrane</location>
        <topology evidence="3">Peripheral membrane protein</topology>
    </subcellularLocation>
    <subcellularLocation>
        <location evidence="2">Microsome membrane</location>
        <topology evidence="2">Peripheral membrane protein</topology>
    </subcellularLocation>
</comment>
<dbReference type="GO" id="GO:0004497">
    <property type="term" value="F:monooxygenase activity"/>
    <property type="evidence" value="ECO:0007669"/>
    <property type="project" value="UniProtKB-KW"/>
</dbReference>
<evidence type="ECO:0000256" key="4">
    <source>
        <dbReference type="ARBA" id="ARBA00010617"/>
    </source>
</evidence>
<evidence type="ECO:0000256" key="3">
    <source>
        <dbReference type="ARBA" id="ARBA00004406"/>
    </source>
</evidence>
<keyword evidence="11 14" id="KW-0503">Monooxygenase</keyword>
<evidence type="ECO:0000256" key="7">
    <source>
        <dbReference type="ARBA" id="ARBA00022824"/>
    </source>
</evidence>
<dbReference type="SUPFAM" id="SSF48264">
    <property type="entry name" value="Cytochrome P450"/>
    <property type="match status" value="1"/>
</dbReference>
<evidence type="ECO:0000256" key="14">
    <source>
        <dbReference type="RuleBase" id="RU000461"/>
    </source>
</evidence>
<proteinExistence type="inferred from homology"/>
<evidence type="ECO:0000256" key="5">
    <source>
        <dbReference type="ARBA" id="ARBA00022617"/>
    </source>
</evidence>
<evidence type="ECO:0008006" key="17">
    <source>
        <dbReference type="Google" id="ProtNLM"/>
    </source>
</evidence>
<dbReference type="GO" id="GO:0020037">
    <property type="term" value="F:heme binding"/>
    <property type="evidence" value="ECO:0007669"/>
    <property type="project" value="InterPro"/>
</dbReference>
<keyword evidence="6 13" id="KW-0479">Metal-binding</keyword>
<evidence type="ECO:0000256" key="13">
    <source>
        <dbReference type="PIRSR" id="PIRSR602401-1"/>
    </source>
</evidence>
<keyword evidence="10 13" id="KW-0408">Iron</keyword>
<dbReference type="InterPro" id="IPR036396">
    <property type="entry name" value="Cyt_P450_sf"/>
</dbReference>
<dbReference type="PANTHER" id="PTHR24292:SF104">
    <property type="entry name" value="CYTOCHROME P450 308A1-RELATED"/>
    <property type="match status" value="1"/>
</dbReference>
<dbReference type="Gene3D" id="1.10.630.10">
    <property type="entry name" value="Cytochrome P450"/>
    <property type="match status" value="1"/>
</dbReference>
<dbReference type="PRINTS" id="PR00385">
    <property type="entry name" value="P450"/>
</dbReference>
<keyword evidence="7" id="KW-0256">Endoplasmic reticulum</keyword>
<dbReference type="GO" id="GO:0005506">
    <property type="term" value="F:iron ion binding"/>
    <property type="evidence" value="ECO:0007669"/>
    <property type="project" value="InterPro"/>
</dbReference>
<reference evidence="15" key="1">
    <citation type="submission" date="2021-12" db="EMBL/GenBank/DDBJ databases">
        <authorList>
            <person name="King R."/>
        </authorList>
    </citation>
    <scope>NUCLEOTIDE SEQUENCE</scope>
</reference>
<dbReference type="FunFam" id="1.10.630.10:FF:000042">
    <property type="entry name" value="Cytochrome P450"/>
    <property type="match status" value="1"/>
</dbReference>
<accession>A0A9P0CFC8</accession>
<feature type="binding site" description="axial binding residue" evidence="13">
    <location>
        <position position="478"/>
    </location>
    <ligand>
        <name>heme</name>
        <dbReference type="ChEBI" id="CHEBI:30413"/>
    </ligand>
    <ligandPart>
        <name>Fe</name>
        <dbReference type="ChEBI" id="CHEBI:18248"/>
    </ligandPart>
</feature>